<dbReference type="SUPFAM" id="SSF48371">
    <property type="entry name" value="ARM repeat"/>
    <property type="match status" value="1"/>
</dbReference>
<dbReference type="InterPro" id="IPR016024">
    <property type="entry name" value="ARM-type_fold"/>
</dbReference>
<keyword evidence="2" id="KW-1185">Reference proteome</keyword>
<protein>
    <submittedName>
        <fullName evidence="1">Uncharacterized protein</fullName>
    </submittedName>
</protein>
<gene>
    <name evidence="1" type="ORF">WJX72_006599</name>
</gene>
<organism evidence="1 2">
    <name type="scientific">[Myrmecia] bisecta</name>
    <dbReference type="NCBI Taxonomy" id="41462"/>
    <lineage>
        <taxon>Eukaryota</taxon>
        <taxon>Viridiplantae</taxon>
        <taxon>Chlorophyta</taxon>
        <taxon>core chlorophytes</taxon>
        <taxon>Trebouxiophyceae</taxon>
        <taxon>Trebouxiales</taxon>
        <taxon>Trebouxiaceae</taxon>
        <taxon>Myrmecia</taxon>
    </lineage>
</organism>
<dbReference type="AlphaFoldDB" id="A0AAW1R7H8"/>
<sequence length="432" mass="45435">MSFVHEEAAGHGVLPGLGSTPCVTKLWECACRIAAIGLSHTAMRETGAFRVALRVLHEAAQSTDAPAQIAYSLALTFISRLADDLKVMQPNLSAAPTSSEADSVPAQGLAELFAALKRPHGKDRATAIEALTRLLQRPGVVAYLATQHTSSSIGTQGLLSAWGACPDSWKLRASIAQCMQALTFSLRERNVFAHVPNSEIVLGKLLVDTMPAASKVLIRKSKDQGALEARAALAATIALCCAHHKGASQAFRDQGMDALLGAELRAAVENLNHQANATVEANPSLRLPIFDFHSSTGVLAGWAAVALSRIWAPEDYATIPVICKDTLTLLAQILLSGQAAIFGLPTAAAEAVPTAGEPGAALELQLLRNSAICELAAAALLHCEGPAVTWEQNLKHGLQLLRCAGEQPRELALTGLMVVSICGATCLQPPAW</sequence>
<name>A0AAW1R7H8_9CHLO</name>
<reference evidence="1 2" key="1">
    <citation type="journal article" date="2024" name="Nat. Commun.">
        <title>Phylogenomics reveals the evolutionary origins of lichenization in chlorophyte algae.</title>
        <authorList>
            <person name="Puginier C."/>
            <person name="Libourel C."/>
            <person name="Otte J."/>
            <person name="Skaloud P."/>
            <person name="Haon M."/>
            <person name="Grisel S."/>
            <person name="Petersen M."/>
            <person name="Berrin J.G."/>
            <person name="Delaux P.M."/>
            <person name="Dal Grande F."/>
            <person name="Keller J."/>
        </authorList>
    </citation>
    <scope>NUCLEOTIDE SEQUENCE [LARGE SCALE GENOMIC DNA]</scope>
    <source>
        <strain evidence="1 2">SAG 2043</strain>
    </source>
</reference>
<evidence type="ECO:0000313" key="2">
    <source>
        <dbReference type="Proteomes" id="UP001489004"/>
    </source>
</evidence>
<accession>A0AAW1R7H8</accession>
<dbReference type="EMBL" id="JALJOR010000001">
    <property type="protein sequence ID" value="KAK9829579.1"/>
    <property type="molecule type" value="Genomic_DNA"/>
</dbReference>
<evidence type="ECO:0000313" key="1">
    <source>
        <dbReference type="EMBL" id="KAK9829579.1"/>
    </source>
</evidence>
<dbReference type="Proteomes" id="UP001489004">
    <property type="component" value="Unassembled WGS sequence"/>
</dbReference>
<comment type="caution">
    <text evidence="1">The sequence shown here is derived from an EMBL/GenBank/DDBJ whole genome shotgun (WGS) entry which is preliminary data.</text>
</comment>
<proteinExistence type="predicted"/>